<evidence type="ECO:0000256" key="5">
    <source>
        <dbReference type="ARBA" id="ARBA00022840"/>
    </source>
</evidence>
<dbReference type="EMBL" id="AZFW01000036">
    <property type="protein sequence ID" value="KRM28127.1"/>
    <property type="molecule type" value="Genomic_DNA"/>
</dbReference>
<feature type="domain" description="Mur ligase central" evidence="14">
    <location>
        <begin position="110"/>
        <end position="295"/>
    </location>
</feature>
<comment type="catalytic activity">
    <reaction evidence="11">
        <text>D-alanyl-D-alanine + UDP-N-acetyl-alpha-D-muramoyl-L-alanyl-gamma-D-glutamyl-meso-2,6-diaminopimelate + ATP = UDP-N-acetyl-alpha-D-muramoyl-L-alanyl-gamma-D-glutamyl-meso-2,6-diaminopimeloyl-D-alanyl-D-alanine + ADP + phosphate + H(+)</text>
        <dbReference type="Rhea" id="RHEA:28374"/>
        <dbReference type="ChEBI" id="CHEBI:15378"/>
        <dbReference type="ChEBI" id="CHEBI:30616"/>
        <dbReference type="ChEBI" id="CHEBI:43474"/>
        <dbReference type="ChEBI" id="CHEBI:57822"/>
        <dbReference type="ChEBI" id="CHEBI:61386"/>
        <dbReference type="ChEBI" id="CHEBI:83905"/>
        <dbReference type="ChEBI" id="CHEBI:456216"/>
        <dbReference type="EC" id="6.3.2.10"/>
    </reaction>
</comment>
<feature type="binding site" evidence="10">
    <location>
        <begin position="112"/>
        <end position="118"/>
    </location>
    <ligand>
        <name>ATP</name>
        <dbReference type="ChEBI" id="CHEBI:30616"/>
    </ligand>
</feature>
<dbReference type="GO" id="GO:0005737">
    <property type="term" value="C:cytoplasm"/>
    <property type="evidence" value="ECO:0007669"/>
    <property type="project" value="UniProtKB-SubCell"/>
</dbReference>
<evidence type="ECO:0000259" key="12">
    <source>
        <dbReference type="Pfam" id="PF01225"/>
    </source>
</evidence>
<dbReference type="Gene3D" id="3.40.1190.10">
    <property type="entry name" value="Mur-like, catalytic domain"/>
    <property type="match status" value="1"/>
</dbReference>
<dbReference type="GO" id="GO:0051301">
    <property type="term" value="P:cell division"/>
    <property type="evidence" value="ECO:0007669"/>
    <property type="project" value="UniProtKB-KW"/>
</dbReference>
<dbReference type="Pfam" id="PF01225">
    <property type="entry name" value="Mur_ligase"/>
    <property type="match status" value="1"/>
</dbReference>
<dbReference type="InterPro" id="IPR000713">
    <property type="entry name" value="Mur_ligase_N"/>
</dbReference>
<evidence type="ECO:0000259" key="14">
    <source>
        <dbReference type="Pfam" id="PF08245"/>
    </source>
</evidence>
<keyword evidence="3 10" id="KW-0132">Cell division</keyword>
<evidence type="ECO:0000256" key="3">
    <source>
        <dbReference type="ARBA" id="ARBA00022618"/>
    </source>
</evidence>
<evidence type="ECO:0000256" key="4">
    <source>
        <dbReference type="ARBA" id="ARBA00022741"/>
    </source>
</evidence>
<organism evidence="15 16">
    <name type="scientific">Schleiferilactobacillus harbinensis DSM 16991</name>
    <dbReference type="NCBI Taxonomy" id="1122147"/>
    <lineage>
        <taxon>Bacteria</taxon>
        <taxon>Bacillati</taxon>
        <taxon>Bacillota</taxon>
        <taxon>Bacilli</taxon>
        <taxon>Lactobacillales</taxon>
        <taxon>Lactobacillaceae</taxon>
        <taxon>Schleiferilactobacillus</taxon>
    </lineage>
</organism>
<dbReference type="GO" id="GO:0008766">
    <property type="term" value="F:UDP-N-acetylmuramoylalanyl-D-glutamyl-2,6-diaminopimelate-D-alanyl-D-alanine ligase activity"/>
    <property type="evidence" value="ECO:0007669"/>
    <property type="project" value="RHEA"/>
</dbReference>
<protein>
    <recommendedName>
        <fullName evidence="10 11">UDP-N-acetylmuramoyl-tripeptide--D-alanyl-D-alanine ligase</fullName>
        <ecNumber evidence="10 11">6.3.2.10</ecNumber>
    </recommendedName>
    <alternativeName>
        <fullName evidence="10">D-alanyl-D-alanine-adding enzyme</fullName>
    </alternativeName>
</protein>
<dbReference type="Proteomes" id="UP000050949">
    <property type="component" value="Unassembled WGS sequence"/>
</dbReference>
<dbReference type="AlphaFoldDB" id="A0A0R1XD92"/>
<dbReference type="OrthoDB" id="9801978at2"/>
<dbReference type="InterPro" id="IPR013221">
    <property type="entry name" value="Mur_ligase_cen"/>
</dbReference>
<keyword evidence="1 10" id="KW-0963">Cytoplasm</keyword>
<keyword evidence="9 10" id="KW-0961">Cell wall biogenesis/degradation</keyword>
<evidence type="ECO:0000256" key="2">
    <source>
        <dbReference type="ARBA" id="ARBA00022598"/>
    </source>
</evidence>
<evidence type="ECO:0000256" key="9">
    <source>
        <dbReference type="ARBA" id="ARBA00023316"/>
    </source>
</evidence>
<dbReference type="Gene3D" id="3.90.190.20">
    <property type="entry name" value="Mur ligase, C-terminal domain"/>
    <property type="match status" value="1"/>
</dbReference>
<dbReference type="HAMAP" id="MF_02019">
    <property type="entry name" value="MurF"/>
    <property type="match status" value="1"/>
</dbReference>
<name>A0A0R1XD92_9LACO</name>
<evidence type="ECO:0000256" key="6">
    <source>
        <dbReference type="ARBA" id="ARBA00022960"/>
    </source>
</evidence>
<evidence type="ECO:0000313" key="16">
    <source>
        <dbReference type="Proteomes" id="UP000050949"/>
    </source>
</evidence>
<dbReference type="GO" id="GO:0047480">
    <property type="term" value="F:UDP-N-acetylmuramoyl-tripeptide-D-alanyl-D-alanine ligase activity"/>
    <property type="evidence" value="ECO:0007669"/>
    <property type="project" value="UniProtKB-UniRule"/>
</dbReference>
<dbReference type="Gene3D" id="3.40.1390.10">
    <property type="entry name" value="MurE/MurF, N-terminal domain"/>
    <property type="match status" value="1"/>
</dbReference>
<comment type="similarity">
    <text evidence="10">Belongs to the MurCDEF family. MurF subfamily.</text>
</comment>
<evidence type="ECO:0000256" key="10">
    <source>
        <dbReference type="HAMAP-Rule" id="MF_02019"/>
    </source>
</evidence>
<dbReference type="InterPro" id="IPR005863">
    <property type="entry name" value="UDP-N-AcMur_synth"/>
</dbReference>
<evidence type="ECO:0000256" key="1">
    <source>
        <dbReference type="ARBA" id="ARBA00022490"/>
    </source>
</evidence>
<dbReference type="PATRIC" id="fig|1122147.4.peg.2159"/>
<dbReference type="NCBIfam" id="TIGR01143">
    <property type="entry name" value="murF"/>
    <property type="match status" value="1"/>
</dbReference>
<dbReference type="RefSeq" id="WP_027828635.1">
    <property type="nucleotide sequence ID" value="NZ_AUEH01000024.1"/>
</dbReference>
<dbReference type="UniPathway" id="UPA00219"/>
<evidence type="ECO:0000256" key="11">
    <source>
        <dbReference type="RuleBase" id="RU004136"/>
    </source>
</evidence>
<dbReference type="EC" id="6.3.2.10" evidence="10 11"/>
<sequence length="456" mass="49840">MHFKVSEIVNALHAPAVAKKFADREVTGVTFDSRQIDPGMLFVPLMGERDGHEFVPAAIAAGAAATFWQADHTENVPADFPVIQVADPLTAMWELAAHYLHKINPKVVAVTGSNGKTTTKDMIATILATQYNVAKTYANYNNKIGLPYTILNAPTNTEVLVLEMGMDRPGQIAHMTKLAQPDVAVITMIGEAHIEFFGTRDKIADAKMEIVQGLSADGTFIFNGDEPLLQERAKAVPQNKKTFGDTTANDIYPISVQADAQQTQFVTNKWADVTFTIPMMGEYNIFNALAAIQVARQFHVLPEKIAQALRKFVPTANRAQWIRGDDGEQILSDVYNSNPTAVKDVLRSFVQVPTDGQRIIVLGDMLELGDHSAALHAGLATAIDPAEIQQVFLYGEDIKALAEALQPKYSAGTLHYYPVGEQDALLHDLQAVIHNPDLVLIKGSHGMHLENVLAKL</sequence>
<comment type="subcellular location">
    <subcellularLocation>
        <location evidence="10 11">Cytoplasm</location>
    </subcellularLocation>
</comment>
<dbReference type="InterPro" id="IPR035911">
    <property type="entry name" value="MurE/MurF_N"/>
</dbReference>
<dbReference type="SUPFAM" id="SSF63418">
    <property type="entry name" value="MurE/MurF N-terminal domain"/>
    <property type="match status" value="1"/>
</dbReference>
<comment type="caution">
    <text evidence="15">The sequence shown here is derived from an EMBL/GenBank/DDBJ whole genome shotgun (WGS) entry which is preliminary data.</text>
</comment>
<gene>
    <name evidence="10" type="primary">murF</name>
    <name evidence="15" type="ORF">FC91_GL002087</name>
</gene>
<keyword evidence="5 10" id="KW-0067">ATP-binding</keyword>
<dbReference type="GO" id="GO:0009252">
    <property type="term" value="P:peptidoglycan biosynthetic process"/>
    <property type="evidence" value="ECO:0007669"/>
    <property type="project" value="UniProtKB-UniRule"/>
</dbReference>
<dbReference type="GO" id="GO:0071555">
    <property type="term" value="P:cell wall organization"/>
    <property type="evidence" value="ECO:0007669"/>
    <property type="project" value="UniProtKB-KW"/>
</dbReference>
<reference evidence="15 16" key="1">
    <citation type="journal article" date="2015" name="Genome Announc.">
        <title>Expanding the biotechnology potential of lactobacilli through comparative genomics of 213 strains and associated genera.</title>
        <authorList>
            <person name="Sun Z."/>
            <person name="Harris H.M."/>
            <person name="McCann A."/>
            <person name="Guo C."/>
            <person name="Argimon S."/>
            <person name="Zhang W."/>
            <person name="Yang X."/>
            <person name="Jeffery I.B."/>
            <person name="Cooney J.C."/>
            <person name="Kagawa T.F."/>
            <person name="Liu W."/>
            <person name="Song Y."/>
            <person name="Salvetti E."/>
            <person name="Wrobel A."/>
            <person name="Rasinkangas P."/>
            <person name="Parkhill J."/>
            <person name="Rea M.C."/>
            <person name="O'Sullivan O."/>
            <person name="Ritari J."/>
            <person name="Douillard F.P."/>
            <person name="Paul Ross R."/>
            <person name="Yang R."/>
            <person name="Briner A.E."/>
            <person name="Felis G.E."/>
            <person name="de Vos W.M."/>
            <person name="Barrangou R."/>
            <person name="Klaenhammer T.R."/>
            <person name="Caufield P.W."/>
            <person name="Cui Y."/>
            <person name="Zhang H."/>
            <person name="O'Toole P.W."/>
        </authorList>
    </citation>
    <scope>NUCLEOTIDE SEQUENCE [LARGE SCALE GENOMIC DNA]</scope>
    <source>
        <strain evidence="15 16">DSM 16991</strain>
    </source>
</reference>
<feature type="domain" description="Mur ligase N-terminal catalytic" evidence="12">
    <location>
        <begin position="25"/>
        <end position="99"/>
    </location>
</feature>
<dbReference type="GO" id="GO:0008360">
    <property type="term" value="P:regulation of cell shape"/>
    <property type="evidence" value="ECO:0007669"/>
    <property type="project" value="UniProtKB-KW"/>
</dbReference>
<dbReference type="PANTHER" id="PTHR43024:SF1">
    <property type="entry name" value="UDP-N-ACETYLMURAMOYL-TRIPEPTIDE--D-ALANYL-D-ALANINE LIGASE"/>
    <property type="match status" value="1"/>
</dbReference>
<accession>A0A0R1XD92</accession>
<comment type="function">
    <text evidence="10 11">Involved in cell wall formation. Catalyzes the final step in the synthesis of UDP-N-acetylmuramoyl-pentapeptide, the precursor of murein.</text>
</comment>
<dbReference type="InterPro" id="IPR036615">
    <property type="entry name" value="Mur_ligase_C_dom_sf"/>
</dbReference>
<dbReference type="InterPro" id="IPR004101">
    <property type="entry name" value="Mur_ligase_C"/>
</dbReference>
<dbReference type="eggNOG" id="COG0770">
    <property type="taxonomic scope" value="Bacteria"/>
</dbReference>
<dbReference type="Pfam" id="PF08245">
    <property type="entry name" value="Mur_ligase_M"/>
    <property type="match status" value="1"/>
</dbReference>
<comment type="catalytic activity">
    <reaction evidence="10">
        <text>UDP-N-acetyl-alpha-D-muramoyl-L-alanyl-gamma-D-glutamyl-L-lysine + D-alanyl-D-alanine + ATP = UDP-N-acetyl-alpha-D-muramoyl-L-alanyl-gamma-D-glutamyl-L-lysyl-D-alanyl-D-alanine + ADP + phosphate + H(+)</text>
        <dbReference type="Rhea" id="RHEA:16085"/>
        <dbReference type="ChEBI" id="CHEBI:15378"/>
        <dbReference type="ChEBI" id="CHEBI:30616"/>
        <dbReference type="ChEBI" id="CHEBI:43474"/>
        <dbReference type="ChEBI" id="CHEBI:57822"/>
        <dbReference type="ChEBI" id="CHEBI:70758"/>
        <dbReference type="ChEBI" id="CHEBI:83903"/>
        <dbReference type="ChEBI" id="CHEBI:456216"/>
        <dbReference type="EC" id="6.3.2.10"/>
    </reaction>
</comment>
<keyword evidence="7 10" id="KW-0573">Peptidoglycan synthesis</keyword>
<keyword evidence="2 10" id="KW-0436">Ligase</keyword>
<dbReference type="InterPro" id="IPR036565">
    <property type="entry name" value="Mur-like_cat_sf"/>
</dbReference>
<dbReference type="SUPFAM" id="SSF53623">
    <property type="entry name" value="MurD-like peptide ligases, catalytic domain"/>
    <property type="match status" value="1"/>
</dbReference>
<dbReference type="PANTHER" id="PTHR43024">
    <property type="entry name" value="UDP-N-ACETYLMURAMOYL-TRIPEPTIDE--D-ALANYL-D-ALANINE LIGASE"/>
    <property type="match status" value="1"/>
</dbReference>
<evidence type="ECO:0000256" key="8">
    <source>
        <dbReference type="ARBA" id="ARBA00023306"/>
    </source>
</evidence>
<evidence type="ECO:0000259" key="13">
    <source>
        <dbReference type="Pfam" id="PF02875"/>
    </source>
</evidence>
<keyword evidence="6 10" id="KW-0133">Cell shape</keyword>
<dbReference type="GO" id="GO:0005524">
    <property type="term" value="F:ATP binding"/>
    <property type="evidence" value="ECO:0007669"/>
    <property type="project" value="UniProtKB-UniRule"/>
</dbReference>
<evidence type="ECO:0000313" key="15">
    <source>
        <dbReference type="EMBL" id="KRM28127.1"/>
    </source>
</evidence>
<dbReference type="InterPro" id="IPR051046">
    <property type="entry name" value="MurCDEF_CellWall_CoF430Synth"/>
</dbReference>
<feature type="domain" description="Mur ligase C-terminal" evidence="13">
    <location>
        <begin position="318"/>
        <end position="444"/>
    </location>
</feature>
<keyword evidence="8 10" id="KW-0131">Cell cycle</keyword>
<proteinExistence type="inferred from homology"/>
<keyword evidence="4 10" id="KW-0547">Nucleotide-binding</keyword>
<dbReference type="SUPFAM" id="SSF53244">
    <property type="entry name" value="MurD-like peptide ligases, peptide-binding domain"/>
    <property type="match status" value="1"/>
</dbReference>
<dbReference type="Pfam" id="PF02875">
    <property type="entry name" value="Mur_ligase_C"/>
    <property type="match status" value="1"/>
</dbReference>
<evidence type="ECO:0000256" key="7">
    <source>
        <dbReference type="ARBA" id="ARBA00022984"/>
    </source>
</evidence>
<comment type="pathway">
    <text evidence="10 11">Cell wall biogenesis; peptidoglycan biosynthesis.</text>
</comment>